<protein>
    <submittedName>
        <fullName evidence="2">Uncharacterized protein</fullName>
    </submittedName>
</protein>
<feature type="region of interest" description="Disordered" evidence="1">
    <location>
        <begin position="77"/>
        <end position="98"/>
    </location>
</feature>
<organism evidence="2 3">
    <name type="scientific">Pleomassaria siparia CBS 279.74</name>
    <dbReference type="NCBI Taxonomy" id="1314801"/>
    <lineage>
        <taxon>Eukaryota</taxon>
        <taxon>Fungi</taxon>
        <taxon>Dikarya</taxon>
        <taxon>Ascomycota</taxon>
        <taxon>Pezizomycotina</taxon>
        <taxon>Dothideomycetes</taxon>
        <taxon>Pleosporomycetidae</taxon>
        <taxon>Pleosporales</taxon>
        <taxon>Pleomassariaceae</taxon>
        <taxon>Pleomassaria</taxon>
    </lineage>
</organism>
<proteinExistence type="predicted"/>
<evidence type="ECO:0000313" key="3">
    <source>
        <dbReference type="Proteomes" id="UP000799428"/>
    </source>
</evidence>
<feature type="compositionally biased region" description="Basic residues" evidence="1">
    <location>
        <begin position="83"/>
        <end position="95"/>
    </location>
</feature>
<evidence type="ECO:0000256" key="1">
    <source>
        <dbReference type="SAM" id="MobiDB-lite"/>
    </source>
</evidence>
<gene>
    <name evidence="2" type="ORF">K504DRAFT_504160</name>
</gene>
<evidence type="ECO:0000313" key="2">
    <source>
        <dbReference type="EMBL" id="KAF2707954.1"/>
    </source>
</evidence>
<dbReference type="AlphaFoldDB" id="A0A6G1K509"/>
<keyword evidence="3" id="KW-1185">Reference proteome</keyword>
<sequence length="164" mass="18054">MQHAKSRSLKVASSSPTLVVRPSPYVAAAAAAAAAAARSPEANAARPPAPALQFQLQAQGSRLKALLGSRLSLVRPTAQEDHHHHHHHHSLRSSPRHIDTWSTVQSPRHTSTYLDTSDHLILHYPPTYLDPSSSLSSIFCTARRVEQHSRQFWLRNPHVPTASI</sequence>
<reference evidence="2" key="1">
    <citation type="journal article" date="2020" name="Stud. Mycol.">
        <title>101 Dothideomycetes genomes: a test case for predicting lifestyles and emergence of pathogens.</title>
        <authorList>
            <person name="Haridas S."/>
            <person name="Albert R."/>
            <person name="Binder M."/>
            <person name="Bloem J."/>
            <person name="Labutti K."/>
            <person name="Salamov A."/>
            <person name="Andreopoulos B."/>
            <person name="Baker S."/>
            <person name="Barry K."/>
            <person name="Bills G."/>
            <person name="Bluhm B."/>
            <person name="Cannon C."/>
            <person name="Castanera R."/>
            <person name="Culley D."/>
            <person name="Daum C."/>
            <person name="Ezra D."/>
            <person name="Gonzalez J."/>
            <person name="Henrissat B."/>
            <person name="Kuo A."/>
            <person name="Liang C."/>
            <person name="Lipzen A."/>
            <person name="Lutzoni F."/>
            <person name="Magnuson J."/>
            <person name="Mondo S."/>
            <person name="Nolan M."/>
            <person name="Ohm R."/>
            <person name="Pangilinan J."/>
            <person name="Park H.-J."/>
            <person name="Ramirez L."/>
            <person name="Alfaro M."/>
            <person name="Sun H."/>
            <person name="Tritt A."/>
            <person name="Yoshinaga Y."/>
            <person name="Zwiers L.-H."/>
            <person name="Turgeon B."/>
            <person name="Goodwin S."/>
            <person name="Spatafora J."/>
            <person name="Crous P."/>
            <person name="Grigoriev I."/>
        </authorList>
    </citation>
    <scope>NUCLEOTIDE SEQUENCE</scope>
    <source>
        <strain evidence="2">CBS 279.74</strain>
    </source>
</reference>
<dbReference type="EMBL" id="MU005773">
    <property type="protein sequence ID" value="KAF2707954.1"/>
    <property type="molecule type" value="Genomic_DNA"/>
</dbReference>
<accession>A0A6G1K509</accession>
<name>A0A6G1K509_9PLEO</name>
<dbReference type="Proteomes" id="UP000799428">
    <property type="component" value="Unassembled WGS sequence"/>
</dbReference>